<dbReference type="GO" id="GO:0010811">
    <property type="term" value="P:positive regulation of cell-substrate adhesion"/>
    <property type="evidence" value="ECO:0007669"/>
    <property type="project" value="TreeGrafter"/>
</dbReference>
<evidence type="ECO:0000256" key="2">
    <source>
        <dbReference type="SAM" id="SignalP"/>
    </source>
</evidence>
<dbReference type="GO" id="GO:0005604">
    <property type="term" value="C:basement membrane"/>
    <property type="evidence" value="ECO:0007669"/>
    <property type="project" value="TreeGrafter"/>
</dbReference>
<organism evidence="4 5">
    <name type="scientific">Leptolyngbya boryana NIES-2135</name>
    <dbReference type="NCBI Taxonomy" id="1973484"/>
    <lineage>
        <taxon>Bacteria</taxon>
        <taxon>Bacillati</taxon>
        <taxon>Cyanobacteriota</taxon>
        <taxon>Cyanophyceae</taxon>
        <taxon>Leptolyngbyales</taxon>
        <taxon>Leptolyngbyaceae</taxon>
        <taxon>Leptolyngbya group</taxon>
        <taxon>Leptolyngbya</taxon>
    </lineage>
</organism>
<keyword evidence="5" id="KW-1185">Reference proteome</keyword>
<sequence>MQSLTGLVVLLSLLQSCASAQPFIVMSDLPNPSHAQSLKTANVAANPDRSQRIEFKLSDYQWQNRILLVFAPSTDSSQYRQQMQVWQADEAGTGNRDLKLVQILGTGESQVDGRSLNSASVEKLRQQFGITSEEFAVILVGKDGTEKQRSQAPLDLAALFRTIDAMPMRQQEMRSRQ</sequence>
<dbReference type="PANTHER" id="PTHR46792">
    <property type="entry name" value="COILED-COIL DOMAIN-CONTAINING PROTEIN 80"/>
    <property type="match status" value="1"/>
</dbReference>
<evidence type="ECO:0000313" key="4">
    <source>
        <dbReference type="EMBL" id="BAY54684.1"/>
    </source>
</evidence>
<dbReference type="Proteomes" id="UP000217895">
    <property type="component" value="Chromosome"/>
</dbReference>
<dbReference type="AlphaFoldDB" id="A0A1Z4JD10"/>
<feature type="chain" id="PRO_5011119814" description="DUF4174 domain-containing protein" evidence="2">
    <location>
        <begin position="21"/>
        <end position="177"/>
    </location>
</feature>
<evidence type="ECO:0000256" key="1">
    <source>
        <dbReference type="ARBA" id="ARBA00022729"/>
    </source>
</evidence>
<dbReference type="InterPro" id="IPR025232">
    <property type="entry name" value="DUF4174"/>
</dbReference>
<protein>
    <recommendedName>
        <fullName evidence="3">DUF4174 domain-containing protein</fullName>
    </recommendedName>
</protein>
<proteinExistence type="predicted"/>
<dbReference type="GO" id="GO:0030198">
    <property type="term" value="P:extracellular matrix organization"/>
    <property type="evidence" value="ECO:0007669"/>
    <property type="project" value="TreeGrafter"/>
</dbReference>
<evidence type="ECO:0000313" key="5">
    <source>
        <dbReference type="Proteomes" id="UP000217895"/>
    </source>
</evidence>
<gene>
    <name evidence="4" type="ORF">NIES2135_15020</name>
</gene>
<keyword evidence="1 2" id="KW-0732">Signal</keyword>
<dbReference type="PANTHER" id="PTHR46792:SF1">
    <property type="entry name" value="COILED-COIL DOMAIN-CONTAINING 80-LIKE 2"/>
    <property type="match status" value="1"/>
</dbReference>
<feature type="signal peptide" evidence="2">
    <location>
        <begin position="1"/>
        <end position="20"/>
    </location>
</feature>
<name>A0A1Z4JD10_LEPBY</name>
<evidence type="ECO:0000259" key="3">
    <source>
        <dbReference type="Pfam" id="PF13778"/>
    </source>
</evidence>
<reference evidence="4 5" key="1">
    <citation type="submission" date="2017-06" db="EMBL/GenBank/DDBJ databases">
        <title>Genome sequencing of cyanobaciteial culture collection at National Institute for Environmental Studies (NIES).</title>
        <authorList>
            <person name="Hirose Y."/>
            <person name="Shimura Y."/>
            <person name="Fujisawa T."/>
            <person name="Nakamura Y."/>
            <person name="Kawachi M."/>
        </authorList>
    </citation>
    <scope>NUCLEOTIDE SEQUENCE [LARGE SCALE GENOMIC DNA]</scope>
    <source>
        <strain evidence="4 5">NIES-2135</strain>
    </source>
</reference>
<dbReference type="EMBL" id="AP018203">
    <property type="protein sequence ID" value="BAY54684.1"/>
    <property type="molecule type" value="Genomic_DNA"/>
</dbReference>
<feature type="domain" description="DUF4174" evidence="3">
    <location>
        <begin position="57"/>
        <end position="172"/>
    </location>
</feature>
<accession>A0A1Z4JD10</accession>
<dbReference type="Pfam" id="PF13778">
    <property type="entry name" value="DUF4174"/>
    <property type="match status" value="1"/>
</dbReference>